<protein>
    <recommendedName>
        <fullName evidence="6">PUM-HD domain-containing protein</fullName>
    </recommendedName>
</protein>
<keyword evidence="5" id="KW-1185">Reference proteome</keyword>
<dbReference type="SMART" id="SM00025">
    <property type="entry name" value="Pumilio"/>
    <property type="match status" value="2"/>
</dbReference>
<feature type="region of interest" description="Disordered" evidence="3">
    <location>
        <begin position="22"/>
        <end position="65"/>
    </location>
</feature>
<dbReference type="InterPro" id="IPR016024">
    <property type="entry name" value="ARM-type_fold"/>
</dbReference>
<organism evidence="4 5">
    <name type="scientific">Reticulomyxa filosa</name>
    <dbReference type="NCBI Taxonomy" id="46433"/>
    <lineage>
        <taxon>Eukaryota</taxon>
        <taxon>Sar</taxon>
        <taxon>Rhizaria</taxon>
        <taxon>Retaria</taxon>
        <taxon>Foraminifera</taxon>
        <taxon>Monothalamids</taxon>
        <taxon>Reticulomyxidae</taxon>
        <taxon>Reticulomyxa</taxon>
    </lineage>
</organism>
<reference evidence="4 5" key="1">
    <citation type="journal article" date="2013" name="Curr. Biol.">
        <title>The Genome of the Foraminiferan Reticulomyxa filosa.</title>
        <authorList>
            <person name="Glockner G."/>
            <person name="Hulsmann N."/>
            <person name="Schleicher M."/>
            <person name="Noegel A.A."/>
            <person name="Eichinger L."/>
            <person name="Gallinger C."/>
            <person name="Pawlowski J."/>
            <person name="Sierra R."/>
            <person name="Euteneuer U."/>
            <person name="Pillet L."/>
            <person name="Moustafa A."/>
            <person name="Platzer M."/>
            <person name="Groth M."/>
            <person name="Szafranski K."/>
            <person name="Schliwa M."/>
        </authorList>
    </citation>
    <scope>NUCLEOTIDE SEQUENCE [LARGE SCALE GENOMIC DNA]</scope>
</reference>
<dbReference type="GO" id="GO:0003729">
    <property type="term" value="F:mRNA binding"/>
    <property type="evidence" value="ECO:0007669"/>
    <property type="project" value="TreeGrafter"/>
</dbReference>
<dbReference type="PROSITE" id="PS50302">
    <property type="entry name" value="PUM"/>
    <property type="match status" value="1"/>
</dbReference>
<comment type="caution">
    <text evidence="4">The sequence shown here is derived from an EMBL/GenBank/DDBJ whole genome shotgun (WGS) entry which is preliminary data.</text>
</comment>
<feature type="non-terminal residue" evidence="4">
    <location>
        <position position="442"/>
    </location>
</feature>
<evidence type="ECO:0000313" key="4">
    <source>
        <dbReference type="EMBL" id="ETO15491.1"/>
    </source>
</evidence>
<dbReference type="Pfam" id="PF00806">
    <property type="entry name" value="PUF"/>
    <property type="match status" value="2"/>
</dbReference>
<dbReference type="SUPFAM" id="SSF48371">
    <property type="entry name" value="ARM repeat"/>
    <property type="match status" value="1"/>
</dbReference>
<dbReference type="GO" id="GO:0010608">
    <property type="term" value="P:post-transcriptional regulation of gene expression"/>
    <property type="evidence" value="ECO:0007669"/>
    <property type="project" value="TreeGrafter"/>
</dbReference>
<feature type="region of interest" description="Disordered" evidence="3">
    <location>
        <begin position="211"/>
        <end position="239"/>
    </location>
</feature>
<dbReference type="EMBL" id="ASPP01019069">
    <property type="protein sequence ID" value="ETO15491.1"/>
    <property type="molecule type" value="Genomic_DNA"/>
</dbReference>
<dbReference type="InterPro" id="IPR011989">
    <property type="entry name" value="ARM-like"/>
</dbReference>
<feature type="compositionally biased region" description="Low complexity" evidence="3">
    <location>
        <begin position="215"/>
        <end position="224"/>
    </location>
</feature>
<evidence type="ECO:0000313" key="5">
    <source>
        <dbReference type="Proteomes" id="UP000023152"/>
    </source>
</evidence>
<evidence type="ECO:0000256" key="1">
    <source>
        <dbReference type="ARBA" id="ARBA00022737"/>
    </source>
</evidence>
<dbReference type="OrthoDB" id="668540at2759"/>
<evidence type="ECO:0000256" key="2">
    <source>
        <dbReference type="PROSITE-ProRule" id="PRU00317"/>
    </source>
</evidence>
<dbReference type="GO" id="GO:0005737">
    <property type="term" value="C:cytoplasm"/>
    <property type="evidence" value="ECO:0007669"/>
    <property type="project" value="TreeGrafter"/>
</dbReference>
<sequence>MTSFKAPSANLHLGVFNKEAWDNGIENDDEQETPKAKKSTKLRNEEQQICGATNRSQSDHPNDSQDYYIDNWDETPKMGGINCDVSPCSTNYTSQAYPNNCSSLDNYCSPSPNASQKRRNSCSKSYSFDSLGSNAIAIPTPRPISDMYAYTYTHPIFQQTLASKTSGRRQSAIALSPQTPYVYQYPSEQSPHIQPSPARQVDTNWLAKKLSKIDNQNSTRNQSENENENEKESHQAHQIKKKRSLINDFGLNHALESKADILREMDKMKKRPRFDITLLGYYKCSLQDLLGFPELLQRLCIDKWGSHYVQQICEDKYTGMQQLERLVKEIISPHGLYLCRNIFGNYVIQKLLEITCERTRNERKTDRLLWQQVCMPDRDSTLCVASAAPAIVAVVDSHSNAIRRIGFYLLKHVFVGHVRELKINSKRSKEMFGLDCSINSKF</sequence>
<dbReference type="AlphaFoldDB" id="X6MPA1"/>
<evidence type="ECO:0008006" key="6">
    <source>
        <dbReference type="Google" id="ProtNLM"/>
    </source>
</evidence>
<dbReference type="InterPro" id="IPR001313">
    <property type="entry name" value="Pumilio_RNA-bd_rpt"/>
</dbReference>
<feature type="repeat" description="Pumilio" evidence="2">
    <location>
        <begin position="329"/>
        <end position="366"/>
    </location>
</feature>
<dbReference type="PANTHER" id="PTHR12537">
    <property type="entry name" value="RNA BINDING PROTEIN PUMILIO-RELATED"/>
    <property type="match status" value="1"/>
</dbReference>
<accession>X6MPA1</accession>
<gene>
    <name evidence="4" type="ORF">RFI_21875</name>
</gene>
<proteinExistence type="predicted"/>
<evidence type="ECO:0000256" key="3">
    <source>
        <dbReference type="SAM" id="MobiDB-lite"/>
    </source>
</evidence>
<keyword evidence="1" id="KW-0677">Repeat</keyword>
<dbReference type="Proteomes" id="UP000023152">
    <property type="component" value="Unassembled WGS sequence"/>
</dbReference>
<dbReference type="Gene3D" id="1.25.10.10">
    <property type="entry name" value="Leucine-rich Repeat Variant"/>
    <property type="match status" value="1"/>
</dbReference>
<name>X6MPA1_RETFI</name>